<name>A0A244CKG5_PSEDV</name>
<dbReference type="AlphaFoldDB" id="A0A244CKG5"/>
<proteinExistence type="predicted"/>
<reference evidence="1 2" key="1">
    <citation type="submission" date="2017-02" db="EMBL/GenBank/DDBJ databases">
        <title>Pseudoalteromonas ulvae TC14 Genome.</title>
        <authorList>
            <person name="Molmeret M."/>
        </authorList>
    </citation>
    <scope>NUCLEOTIDE SEQUENCE [LARGE SCALE GENOMIC DNA]</scope>
    <source>
        <strain evidence="1">TC14</strain>
    </source>
</reference>
<evidence type="ECO:0000313" key="1">
    <source>
        <dbReference type="EMBL" id="OUL55864.1"/>
    </source>
</evidence>
<gene>
    <name evidence="1" type="ORF">B1199_20870</name>
</gene>
<dbReference type="EMBL" id="MWPV01000011">
    <property type="protein sequence ID" value="OUL55864.1"/>
    <property type="molecule type" value="Genomic_DNA"/>
</dbReference>
<dbReference type="RefSeq" id="WP_086746071.1">
    <property type="nucleotide sequence ID" value="NZ_MWPV01000011.1"/>
</dbReference>
<dbReference type="Proteomes" id="UP000194841">
    <property type="component" value="Unassembled WGS sequence"/>
</dbReference>
<evidence type="ECO:0000313" key="2">
    <source>
        <dbReference type="Proteomes" id="UP000194841"/>
    </source>
</evidence>
<organism evidence="1 2">
    <name type="scientific">Pseudoalteromonas ulvae</name>
    <dbReference type="NCBI Taxonomy" id="107327"/>
    <lineage>
        <taxon>Bacteria</taxon>
        <taxon>Pseudomonadati</taxon>
        <taxon>Pseudomonadota</taxon>
        <taxon>Gammaproteobacteria</taxon>
        <taxon>Alteromonadales</taxon>
        <taxon>Pseudoalteromonadaceae</taxon>
        <taxon>Pseudoalteromonas</taxon>
    </lineage>
</organism>
<keyword evidence="2" id="KW-1185">Reference proteome</keyword>
<dbReference type="OrthoDB" id="9793188at2"/>
<sequence length="102" mass="11864">MSHNHTFSEQDWPFDCPVETLVVTTKLVYDKSEPIVQVIHYEDGEWQFMCNTTDDPDDGIVVCMGCFFQKFPEVAQLADLPLGFDAYRDDINQPWDIEKLED</sequence>
<accession>A0A244CKG5</accession>
<comment type="caution">
    <text evidence="1">The sequence shown here is derived from an EMBL/GenBank/DDBJ whole genome shotgun (WGS) entry which is preliminary data.</text>
</comment>
<protein>
    <submittedName>
        <fullName evidence="1">Uncharacterized protein</fullName>
    </submittedName>
</protein>